<feature type="chain" id="PRO_5030696690" evidence="2">
    <location>
        <begin position="26"/>
        <end position="341"/>
    </location>
</feature>
<feature type="signal peptide" evidence="2">
    <location>
        <begin position="1"/>
        <end position="25"/>
    </location>
</feature>
<evidence type="ECO:0000313" key="4">
    <source>
        <dbReference type="Proteomes" id="UP000520876"/>
    </source>
</evidence>
<dbReference type="NCBIfam" id="NF037995">
    <property type="entry name" value="TRAP_S1"/>
    <property type="match status" value="1"/>
</dbReference>
<sequence length="341" mass="36336">MIKKQLVLAITSATLLTTGMGVAQAQESVTLSMVHGSPESHVITKQGIEPWMACVSEETDDQISFDYYPGGQISKTPELLRAIKGGIADVAPVPIGYVSDELPLNGVSMLPGLGSSSTEIVTAYSSALKSGILKEEFTSNNLMPLLVMAYPPYQLVSIGEKIDSADAFEGTVLRSAGGAMNLAISELGASPAEIPIGDTYIALERGTVDGTISAFASIKPFSLQELMKSMSSNGAFGTFTNVLSMPLDNFDALSSEMQTTLVNCGTRTEEAMASHLDQEVEVLAQEFTELGIEIYEFAPDELDKINSSLAEVQKDWVQRLDNRGLAAAQALEEYSSALNGQ</sequence>
<protein>
    <submittedName>
        <fullName evidence="3">TRAP transporter substrate-binding protein DctP</fullName>
    </submittedName>
</protein>
<name>A0A7Z0NB84_9GAMM</name>
<organism evidence="3 4">
    <name type="scientific">Vreelandella sedimenti</name>
    <dbReference type="NCBI Taxonomy" id="2729618"/>
    <lineage>
        <taxon>Bacteria</taxon>
        <taxon>Pseudomonadati</taxon>
        <taxon>Pseudomonadota</taxon>
        <taxon>Gammaproteobacteria</taxon>
        <taxon>Oceanospirillales</taxon>
        <taxon>Halomonadaceae</taxon>
        <taxon>Vreelandella</taxon>
    </lineage>
</organism>
<evidence type="ECO:0000256" key="1">
    <source>
        <dbReference type="ARBA" id="ARBA00022729"/>
    </source>
</evidence>
<dbReference type="PANTHER" id="PTHR33376">
    <property type="match status" value="1"/>
</dbReference>
<evidence type="ECO:0000313" key="3">
    <source>
        <dbReference type="EMBL" id="NYT74995.1"/>
    </source>
</evidence>
<comment type="caution">
    <text evidence="3">The sequence shown here is derived from an EMBL/GenBank/DDBJ whole genome shotgun (WGS) entry which is preliminary data.</text>
</comment>
<reference evidence="3 4" key="1">
    <citation type="submission" date="2020-07" db="EMBL/GenBank/DDBJ databases">
        <title>Halomonas sp. QX-2 draft genome sequence.</title>
        <authorList>
            <person name="Qiu X."/>
        </authorList>
    </citation>
    <scope>NUCLEOTIDE SEQUENCE [LARGE SCALE GENOMIC DNA]</scope>
    <source>
        <strain evidence="3 4">QX-2</strain>
    </source>
</reference>
<dbReference type="EMBL" id="JACCGK010000025">
    <property type="protein sequence ID" value="NYT74995.1"/>
    <property type="molecule type" value="Genomic_DNA"/>
</dbReference>
<proteinExistence type="predicted"/>
<keyword evidence="1 2" id="KW-0732">Signal</keyword>
<evidence type="ECO:0000256" key="2">
    <source>
        <dbReference type="SAM" id="SignalP"/>
    </source>
</evidence>
<dbReference type="AlphaFoldDB" id="A0A7Z0NB84"/>
<accession>A0A7Z0NB84</accession>
<dbReference type="InterPro" id="IPR018389">
    <property type="entry name" value="DctP_fam"/>
</dbReference>
<dbReference type="Pfam" id="PF03480">
    <property type="entry name" value="DctP"/>
    <property type="match status" value="1"/>
</dbReference>
<keyword evidence="4" id="KW-1185">Reference proteome</keyword>
<dbReference type="InterPro" id="IPR038404">
    <property type="entry name" value="TRAP_DctP_sf"/>
</dbReference>
<dbReference type="CDD" id="cd13601">
    <property type="entry name" value="PBP2_TRAP_DctP1_3_4_like"/>
    <property type="match status" value="1"/>
</dbReference>
<dbReference type="GO" id="GO:0055085">
    <property type="term" value="P:transmembrane transport"/>
    <property type="evidence" value="ECO:0007669"/>
    <property type="project" value="InterPro"/>
</dbReference>
<gene>
    <name evidence="3" type="primary">dctP</name>
    <name evidence="3" type="ORF">HZU72_21645</name>
</gene>
<dbReference type="Gene3D" id="3.40.190.170">
    <property type="entry name" value="Bacterial extracellular solute-binding protein, family 7"/>
    <property type="match status" value="1"/>
</dbReference>
<dbReference type="Proteomes" id="UP000520876">
    <property type="component" value="Unassembled WGS sequence"/>
</dbReference>
<dbReference type="PANTHER" id="PTHR33376:SF15">
    <property type="entry name" value="BLL6794 PROTEIN"/>
    <property type="match status" value="1"/>
</dbReference>
<dbReference type="RefSeq" id="WP_180095812.1">
    <property type="nucleotide sequence ID" value="NZ_JACCGK010000025.1"/>
</dbReference>